<dbReference type="AlphaFoldDB" id="A0A919CMH2"/>
<keyword evidence="2" id="KW-0808">Transferase</keyword>
<dbReference type="Gene3D" id="3.40.50.150">
    <property type="entry name" value="Vaccinia Virus protein VP39"/>
    <property type="match status" value="1"/>
</dbReference>
<evidence type="ECO:0000256" key="1">
    <source>
        <dbReference type="SAM" id="SignalP"/>
    </source>
</evidence>
<dbReference type="EMBL" id="BMYM01000002">
    <property type="protein sequence ID" value="GHD35990.1"/>
    <property type="molecule type" value="Genomic_DNA"/>
</dbReference>
<organism evidence="2 3">
    <name type="scientific">Parahalioglobus pacificus</name>
    <dbReference type="NCBI Taxonomy" id="930806"/>
    <lineage>
        <taxon>Bacteria</taxon>
        <taxon>Pseudomonadati</taxon>
        <taxon>Pseudomonadota</taxon>
        <taxon>Gammaproteobacteria</taxon>
        <taxon>Cellvibrionales</taxon>
        <taxon>Halieaceae</taxon>
        <taxon>Parahalioglobus</taxon>
    </lineage>
</organism>
<dbReference type="RefSeq" id="WP_189477997.1">
    <property type="nucleotide sequence ID" value="NZ_BMYM01000002.1"/>
</dbReference>
<feature type="chain" id="PRO_5037909078" evidence="1">
    <location>
        <begin position="21"/>
        <end position="282"/>
    </location>
</feature>
<keyword evidence="2" id="KW-0489">Methyltransferase</keyword>
<sequence>MKTLIAAGSLLLAAALPLAAQEPSSALQAAVDSRSEEDKARDTYRHPAETLAFFQVEPGMTVAEALPGGGWYTRVLAPYLGSEGSWYGVNYADTMWPLFGFFSEERIAQRIASTAKFPDMVAEITDNGINAQGFTFGTVPPELAATVDRVLMVRALHNLNRFEESAGTRSQALAATRSLLKDDGMVGVVQHRLPESAAAEGADGSRGYLKQSDVVAAFEAAGFELVASSEINANPKDVPGAEDIVWRLPPSLNGSAEDPEKREAMKAIGESDRMTLLFRKAP</sequence>
<dbReference type="InterPro" id="IPR016980">
    <property type="entry name" value="S-AdoMet-dep_MeTrfase_Alr7345"/>
</dbReference>
<name>A0A919CMH2_9GAMM</name>
<protein>
    <submittedName>
        <fullName evidence="2">Methyltransferase</fullName>
    </submittedName>
</protein>
<keyword evidence="1" id="KW-0732">Signal</keyword>
<reference evidence="2" key="1">
    <citation type="journal article" date="2014" name="Int. J. Syst. Evol. Microbiol.">
        <title>Complete genome sequence of Corynebacterium casei LMG S-19264T (=DSM 44701T), isolated from a smear-ripened cheese.</title>
        <authorList>
            <consortium name="US DOE Joint Genome Institute (JGI-PGF)"/>
            <person name="Walter F."/>
            <person name="Albersmeier A."/>
            <person name="Kalinowski J."/>
            <person name="Ruckert C."/>
        </authorList>
    </citation>
    <scope>NUCLEOTIDE SEQUENCE</scope>
    <source>
        <strain evidence="2">KCTC 23430</strain>
    </source>
</reference>
<dbReference type="InterPro" id="IPR029063">
    <property type="entry name" value="SAM-dependent_MTases_sf"/>
</dbReference>
<evidence type="ECO:0000313" key="3">
    <source>
        <dbReference type="Proteomes" id="UP000644693"/>
    </source>
</evidence>
<comment type="caution">
    <text evidence="2">The sequence shown here is derived from an EMBL/GenBank/DDBJ whole genome shotgun (WGS) entry which is preliminary data.</text>
</comment>
<evidence type="ECO:0000313" key="2">
    <source>
        <dbReference type="EMBL" id="GHD35990.1"/>
    </source>
</evidence>
<dbReference type="PIRSF" id="PIRSF031679">
    <property type="entry name" value="Mtase_Alr7345_prd"/>
    <property type="match status" value="1"/>
</dbReference>
<dbReference type="Proteomes" id="UP000644693">
    <property type="component" value="Unassembled WGS sequence"/>
</dbReference>
<gene>
    <name evidence="2" type="ORF">GCM10007053_23680</name>
</gene>
<accession>A0A919CMH2</accession>
<keyword evidence="3" id="KW-1185">Reference proteome</keyword>
<dbReference type="GO" id="GO:0032259">
    <property type="term" value="P:methylation"/>
    <property type="evidence" value="ECO:0007669"/>
    <property type="project" value="UniProtKB-KW"/>
</dbReference>
<reference evidence="2" key="2">
    <citation type="submission" date="2020-09" db="EMBL/GenBank/DDBJ databases">
        <authorList>
            <person name="Sun Q."/>
            <person name="Kim S."/>
        </authorList>
    </citation>
    <scope>NUCLEOTIDE SEQUENCE</scope>
    <source>
        <strain evidence="2">KCTC 23430</strain>
    </source>
</reference>
<feature type="signal peptide" evidence="1">
    <location>
        <begin position="1"/>
        <end position="20"/>
    </location>
</feature>
<dbReference type="SUPFAM" id="SSF53335">
    <property type="entry name" value="S-adenosyl-L-methionine-dependent methyltransferases"/>
    <property type="match status" value="1"/>
</dbReference>
<proteinExistence type="predicted"/>
<dbReference type="GO" id="GO:0008168">
    <property type="term" value="F:methyltransferase activity"/>
    <property type="evidence" value="ECO:0007669"/>
    <property type="project" value="UniProtKB-KW"/>
</dbReference>